<dbReference type="AlphaFoldDB" id="A0A918TIS0"/>
<dbReference type="CDD" id="cd03404">
    <property type="entry name" value="SPFH_HflK"/>
    <property type="match status" value="1"/>
</dbReference>
<evidence type="ECO:0000256" key="1">
    <source>
        <dbReference type="ARBA" id="ARBA00004167"/>
    </source>
</evidence>
<comment type="caution">
    <text evidence="8">The sequence shown here is derived from an EMBL/GenBank/DDBJ whole genome shotgun (WGS) entry which is preliminary data.</text>
</comment>
<dbReference type="InterPro" id="IPR036013">
    <property type="entry name" value="Band_7/SPFH_dom_sf"/>
</dbReference>
<dbReference type="PANTHER" id="PTHR43327:SF2">
    <property type="entry name" value="MODULATOR OF FTSH PROTEASE HFLK"/>
    <property type="match status" value="1"/>
</dbReference>
<comment type="subcellular location">
    <subcellularLocation>
        <location evidence="1">Membrane</location>
        <topology evidence="1">Single-pass membrane protein</topology>
    </subcellularLocation>
</comment>
<keyword evidence="5 6" id="KW-0472">Membrane</keyword>
<dbReference type="NCBIfam" id="TIGR01933">
    <property type="entry name" value="hflK"/>
    <property type="match status" value="1"/>
</dbReference>
<dbReference type="SUPFAM" id="SSF117892">
    <property type="entry name" value="Band 7/SPFH domain"/>
    <property type="match status" value="1"/>
</dbReference>
<evidence type="ECO:0000259" key="7">
    <source>
        <dbReference type="SMART" id="SM00244"/>
    </source>
</evidence>
<dbReference type="GO" id="GO:0016020">
    <property type="term" value="C:membrane"/>
    <property type="evidence" value="ECO:0007669"/>
    <property type="project" value="UniProtKB-SubCell"/>
</dbReference>
<dbReference type="Proteomes" id="UP000644507">
    <property type="component" value="Unassembled WGS sequence"/>
</dbReference>
<feature type="domain" description="Band 7" evidence="7">
    <location>
        <begin position="51"/>
        <end position="233"/>
    </location>
</feature>
<dbReference type="Gene3D" id="3.30.479.30">
    <property type="entry name" value="Band 7 domain"/>
    <property type="match status" value="1"/>
</dbReference>
<dbReference type="Pfam" id="PF01145">
    <property type="entry name" value="Band_7"/>
    <property type="match status" value="1"/>
</dbReference>
<name>A0A918TIS0_9BACT</name>
<evidence type="ECO:0000313" key="8">
    <source>
        <dbReference type="EMBL" id="GHC47917.1"/>
    </source>
</evidence>
<evidence type="ECO:0000256" key="5">
    <source>
        <dbReference type="ARBA" id="ARBA00023136"/>
    </source>
</evidence>
<comment type="similarity">
    <text evidence="2 6">Belongs to the band 7/mec-2 family. HflK subfamily.</text>
</comment>
<dbReference type="InterPro" id="IPR001107">
    <property type="entry name" value="Band_7"/>
</dbReference>
<proteinExistence type="inferred from homology"/>
<dbReference type="InterPro" id="IPR010201">
    <property type="entry name" value="HflK"/>
</dbReference>
<protein>
    <recommendedName>
        <fullName evidence="6">Protein HflK</fullName>
    </recommendedName>
</protein>
<reference evidence="8" key="2">
    <citation type="submission" date="2020-09" db="EMBL/GenBank/DDBJ databases">
        <authorList>
            <person name="Sun Q."/>
            <person name="Kim S."/>
        </authorList>
    </citation>
    <scope>NUCLEOTIDE SEQUENCE</scope>
    <source>
        <strain evidence="8">KCTC 12988</strain>
    </source>
</reference>
<comment type="subunit">
    <text evidence="6">HflC and HflK may interact to form a multimeric complex.</text>
</comment>
<evidence type="ECO:0000256" key="3">
    <source>
        <dbReference type="ARBA" id="ARBA00022692"/>
    </source>
</evidence>
<accession>A0A918TIS0</accession>
<evidence type="ECO:0000256" key="2">
    <source>
        <dbReference type="ARBA" id="ARBA00006971"/>
    </source>
</evidence>
<keyword evidence="3 6" id="KW-0812">Transmembrane</keyword>
<keyword evidence="4 6" id="KW-1133">Transmembrane helix</keyword>
<evidence type="ECO:0000313" key="9">
    <source>
        <dbReference type="Proteomes" id="UP000644507"/>
    </source>
</evidence>
<feature type="transmembrane region" description="Helical" evidence="6">
    <location>
        <begin position="34"/>
        <end position="56"/>
    </location>
</feature>
<dbReference type="InterPro" id="IPR050710">
    <property type="entry name" value="Band7/mec-2_domain"/>
</dbReference>
<reference evidence="8" key="1">
    <citation type="journal article" date="2014" name="Int. J. Syst. Evol. Microbiol.">
        <title>Complete genome sequence of Corynebacterium casei LMG S-19264T (=DSM 44701T), isolated from a smear-ripened cheese.</title>
        <authorList>
            <consortium name="US DOE Joint Genome Institute (JGI-PGF)"/>
            <person name="Walter F."/>
            <person name="Albersmeier A."/>
            <person name="Kalinowski J."/>
            <person name="Ruckert C."/>
        </authorList>
    </citation>
    <scope>NUCLEOTIDE SEQUENCE</scope>
    <source>
        <strain evidence="8">KCTC 12988</strain>
    </source>
</reference>
<organism evidence="8 9">
    <name type="scientific">Roseibacillus persicicus</name>
    <dbReference type="NCBI Taxonomy" id="454148"/>
    <lineage>
        <taxon>Bacteria</taxon>
        <taxon>Pseudomonadati</taxon>
        <taxon>Verrucomicrobiota</taxon>
        <taxon>Verrucomicrobiia</taxon>
        <taxon>Verrucomicrobiales</taxon>
        <taxon>Verrucomicrobiaceae</taxon>
        <taxon>Roseibacillus</taxon>
    </lineage>
</organism>
<dbReference type="PANTHER" id="PTHR43327">
    <property type="entry name" value="STOMATIN-LIKE PROTEIN 2, MITOCHONDRIAL"/>
    <property type="match status" value="1"/>
</dbReference>
<keyword evidence="9" id="KW-1185">Reference proteome</keyword>
<comment type="function">
    <text evidence="6">HflC and HflK could encode or regulate a protease.</text>
</comment>
<dbReference type="SMART" id="SM00244">
    <property type="entry name" value="PHB"/>
    <property type="match status" value="1"/>
</dbReference>
<dbReference type="EMBL" id="BMXI01000004">
    <property type="protein sequence ID" value="GHC47917.1"/>
    <property type="molecule type" value="Genomic_DNA"/>
</dbReference>
<gene>
    <name evidence="8" type="ORF">GCM10007100_12170</name>
</gene>
<sequence length="347" mass="38820">MRKDDKSGFWDIVKNVVDINPGSASELLSKIARFGFIPVAIILLGIIAIFSSIYTVPANSNAVILRFGKFHGIVDRGLHFKLPFGIDQTYVVPVRRQLKMEFGFGTAGATNEYQFAPRAIQEEEMSMITGDRNAALVEWVVQYRIDDAREYLFKVRNPEMTLRDASESVMREVVGDRTVDEVITIGRQGIEIEALEKLQALADAYGLGFGINQVQLKNINPPRAVQASFNEVNEAQQERDQMVNIAKGEYNKKVPRTSGVADQKIAEAEGQATQRINEATGDAERFLALFEAYQRAPDVTRERLYLERMQEVLPGIKSKIIMDGDASNSPLPLLHLNGESTQLKARQ</sequence>
<evidence type="ECO:0000256" key="4">
    <source>
        <dbReference type="ARBA" id="ARBA00022989"/>
    </source>
</evidence>
<evidence type="ECO:0000256" key="6">
    <source>
        <dbReference type="RuleBase" id="RU364113"/>
    </source>
</evidence>